<keyword evidence="1" id="KW-0812">Transmembrane</keyword>
<organism evidence="2 3">
    <name type="scientific">Pollutimonas subterranea</name>
    <dbReference type="NCBI Taxonomy" id="2045210"/>
    <lineage>
        <taxon>Bacteria</taxon>
        <taxon>Pseudomonadati</taxon>
        <taxon>Pseudomonadota</taxon>
        <taxon>Betaproteobacteria</taxon>
        <taxon>Burkholderiales</taxon>
        <taxon>Alcaligenaceae</taxon>
        <taxon>Pollutimonas</taxon>
    </lineage>
</organism>
<comment type="caution">
    <text evidence="2">The sequence shown here is derived from an EMBL/GenBank/DDBJ whole genome shotgun (WGS) entry which is preliminary data.</text>
</comment>
<protein>
    <submittedName>
        <fullName evidence="2">Uncharacterized protein</fullName>
    </submittedName>
</protein>
<gene>
    <name evidence="2" type="ORF">CR159_12780</name>
</gene>
<accession>A0A2N4U3A5</accession>
<keyword evidence="1" id="KW-1133">Transmembrane helix</keyword>
<proteinExistence type="predicted"/>
<dbReference type="AlphaFoldDB" id="A0A2N4U3A5"/>
<dbReference type="RefSeq" id="WP_102074348.1">
    <property type="nucleotide sequence ID" value="NZ_PDNW01000010.1"/>
</dbReference>
<evidence type="ECO:0000313" key="3">
    <source>
        <dbReference type="Proteomes" id="UP000234190"/>
    </source>
</evidence>
<dbReference type="Proteomes" id="UP000234190">
    <property type="component" value="Unassembled WGS sequence"/>
</dbReference>
<dbReference type="EMBL" id="PDNW01000010">
    <property type="protein sequence ID" value="PLC49473.1"/>
    <property type="molecule type" value="Genomic_DNA"/>
</dbReference>
<evidence type="ECO:0000256" key="1">
    <source>
        <dbReference type="SAM" id="Phobius"/>
    </source>
</evidence>
<feature type="transmembrane region" description="Helical" evidence="1">
    <location>
        <begin position="7"/>
        <end position="29"/>
    </location>
</feature>
<evidence type="ECO:0000313" key="2">
    <source>
        <dbReference type="EMBL" id="PLC49473.1"/>
    </source>
</evidence>
<keyword evidence="3" id="KW-1185">Reference proteome</keyword>
<sequence length="244" mass="26300">MAQQGQALVEGLIVLLVLLSLWVGVAWLGRLQDMALQATHASRYVAFALSRDPGAHMEADMRRHYFSGPAHQWSDRRGDRLLSPKLDEVALHIERQTVLAAPAQAGRTSGNAGILRRQWHIEDTGILASTITVAPRSRPVRAVEPTSVTGLSYFDHQQLALRRHTAILTGAGHASSDTAAQQVVADSALAWSQSASASYALGANIAGAMSAVDAAWNRPEPNFDWLAPWAGQVPDTHLGSLVHE</sequence>
<dbReference type="OrthoDB" id="8642119at2"/>
<reference evidence="2 3" key="1">
    <citation type="submission" date="2017-10" db="EMBL/GenBank/DDBJ databases">
        <title>Two draft genome sequences of Pusillimonas sp. strains isolated from a nitrate- and radionuclide-contaminated groundwater in Russia.</title>
        <authorList>
            <person name="Grouzdev D.S."/>
            <person name="Tourova T.P."/>
            <person name="Goeva M.A."/>
            <person name="Babich T.L."/>
            <person name="Sokolova D.S."/>
            <person name="Abdullin R."/>
            <person name="Poltaraus A.B."/>
            <person name="Toshchakov S.V."/>
            <person name="Nazina T.N."/>
        </authorList>
    </citation>
    <scope>NUCLEOTIDE SEQUENCE [LARGE SCALE GENOMIC DNA]</scope>
    <source>
        <strain evidence="2 3">JR1/69-3-13</strain>
    </source>
</reference>
<keyword evidence="1" id="KW-0472">Membrane</keyword>
<name>A0A2N4U3A5_9BURK</name>